<dbReference type="Pfam" id="PF01418">
    <property type="entry name" value="HTH_6"/>
    <property type="match status" value="1"/>
</dbReference>
<dbReference type="InterPro" id="IPR036388">
    <property type="entry name" value="WH-like_DNA-bd_sf"/>
</dbReference>
<evidence type="ECO:0000313" key="7">
    <source>
        <dbReference type="EMBL" id="GIH19525.1"/>
    </source>
</evidence>
<reference evidence="7" key="1">
    <citation type="submission" date="2021-01" db="EMBL/GenBank/DDBJ databases">
        <title>Whole genome shotgun sequence of Rugosimonospora africana NBRC 104875.</title>
        <authorList>
            <person name="Komaki H."/>
            <person name="Tamura T."/>
        </authorList>
    </citation>
    <scope>NUCLEOTIDE SEQUENCE</scope>
    <source>
        <strain evidence="7">NBRC 104875</strain>
    </source>
</reference>
<evidence type="ECO:0000259" key="6">
    <source>
        <dbReference type="PROSITE" id="PS51464"/>
    </source>
</evidence>
<dbReference type="PANTHER" id="PTHR30514">
    <property type="entry name" value="GLUCOKINASE"/>
    <property type="match status" value="1"/>
</dbReference>
<dbReference type="InterPro" id="IPR000281">
    <property type="entry name" value="HTH_RpiR"/>
</dbReference>
<dbReference type="Proteomes" id="UP000642748">
    <property type="component" value="Unassembled WGS sequence"/>
</dbReference>
<dbReference type="PROSITE" id="PS51464">
    <property type="entry name" value="SIS"/>
    <property type="match status" value="1"/>
</dbReference>
<organism evidence="7 8">
    <name type="scientific">Rugosimonospora africana</name>
    <dbReference type="NCBI Taxonomy" id="556532"/>
    <lineage>
        <taxon>Bacteria</taxon>
        <taxon>Bacillati</taxon>
        <taxon>Actinomycetota</taxon>
        <taxon>Actinomycetes</taxon>
        <taxon>Micromonosporales</taxon>
        <taxon>Micromonosporaceae</taxon>
        <taxon>Rugosimonospora</taxon>
    </lineage>
</organism>
<dbReference type="SUPFAM" id="SSF53697">
    <property type="entry name" value="SIS domain"/>
    <property type="match status" value="1"/>
</dbReference>
<keyword evidence="3" id="KW-0804">Transcription</keyword>
<keyword evidence="8" id="KW-1185">Reference proteome</keyword>
<sequence>MPSRRPTRREVLAMADVPQTYAELRVLLQQQLPKLAAGQQRIAKVLLDDPEGTAFRTIAETARVAEVHESSLVRFATLFGLSGYPALVGLCRQQLASDAQLVRRLEHAQQHTATGELFSAVVEHDSRNLTRTFARIDHAAWERAVELLADAASVHVLGLRKCFSVAHLASYLLHMVRPRVRQIGAVPGLLVDDLRDIGPGDVLVVVGIRRYTADTVRVLDHARRGGVQTIALTDDPSSPLAAAADIAFYVETGGVTILRSLSAFTSVTQALTTAVAVRRGTSTRAELLTDESLLDAFGVYAESAPVLPGPVPADLPGARENPSDRPGSRGSRRAASGRKRAQP</sequence>
<dbReference type="InterPro" id="IPR001347">
    <property type="entry name" value="SIS_dom"/>
</dbReference>
<dbReference type="SUPFAM" id="SSF46689">
    <property type="entry name" value="Homeodomain-like"/>
    <property type="match status" value="1"/>
</dbReference>
<evidence type="ECO:0000256" key="3">
    <source>
        <dbReference type="ARBA" id="ARBA00023163"/>
    </source>
</evidence>
<evidence type="ECO:0000256" key="4">
    <source>
        <dbReference type="SAM" id="MobiDB-lite"/>
    </source>
</evidence>
<dbReference type="CDD" id="cd05013">
    <property type="entry name" value="SIS_RpiR"/>
    <property type="match status" value="1"/>
</dbReference>
<feature type="domain" description="SIS" evidence="6">
    <location>
        <begin position="144"/>
        <end position="286"/>
    </location>
</feature>
<feature type="compositionally biased region" description="Basic residues" evidence="4">
    <location>
        <begin position="330"/>
        <end position="343"/>
    </location>
</feature>
<comment type="caution">
    <text evidence="7">The sequence shown here is derived from an EMBL/GenBank/DDBJ whole genome shotgun (WGS) entry which is preliminary data.</text>
</comment>
<feature type="domain" description="HTH rpiR-type" evidence="5">
    <location>
        <begin position="22"/>
        <end position="98"/>
    </location>
</feature>
<name>A0A8J3VUQ7_9ACTN</name>
<dbReference type="GO" id="GO:0003677">
    <property type="term" value="F:DNA binding"/>
    <property type="evidence" value="ECO:0007669"/>
    <property type="project" value="UniProtKB-KW"/>
</dbReference>
<dbReference type="AlphaFoldDB" id="A0A8J3VUQ7"/>
<feature type="region of interest" description="Disordered" evidence="4">
    <location>
        <begin position="308"/>
        <end position="343"/>
    </location>
</feature>
<dbReference type="Gene3D" id="3.40.50.10490">
    <property type="entry name" value="Glucose-6-phosphate isomerase like protein, domain 1"/>
    <property type="match status" value="1"/>
</dbReference>
<dbReference type="GO" id="GO:0003700">
    <property type="term" value="F:DNA-binding transcription factor activity"/>
    <property type="evidence" value="ECO:0007669"/>
    <property type="project" value="InterPro"/>
</dbReference>
<evidence type="ECO:0000259" key="5">
    <source>
        <dbReference type="PROSITE" id="PS51071"/>
    </source>
</evidence>
<evidence type="ECO:0000313" key="8">
    <source>
        <dbReference type="Proteomes" id="UP000642748"/>
    </source>
</evidence>
<evidence type="ECO:0000256" key="2">
    <source>
        <dbReference type="ARBA" id="ARBA00023125"/>
    </source>
</evidence>
<accession>A0A8J3VUQ7</accession>
<dbReference type="EMBL" id="BONZ01000082">
    <property type="protein sequence ID" value="GIH19525.1"/>
    <property type="molecule type" value="Genomic_DNA"/>
</dbReference>
<dbReference type="InterPro" id="IPR009057">
    <property type="entry name" value="Homeodomain-like_sf"/>
</dbReference>
<evidence type="ECO:0000256" key="1">
    <source>
        <dbReference type="ARBA" id="ARBA00023015"/>
    </source>
</evidence>
<dbReference type="Gene3D" id="1.10.10.10">
    <property type="entry name" value="Winged helix-like DNA-binding domain superfamily/Winged helix DNA-binding domain"/>
    <property type="match status" value="1"/>
</dbReference>
<proteinExistence type="predicted"/>
<dbReference type="InterPro" id="IPR035472">
    <property type="entry name" value="RpiR-like_SIS"/>
</dbReference>
<keyword evidence="1" id="KW-0805">Transcription regulation</keyword>
<dbReference type="InterPro" id="IPR047640">
    <property type="entry name" value="RpiR-like"/>
</dbReference>
<dbReference type="GO" id="GO:1901135">
    <property type="term" value="P:carbohydrate derivative metabolic process"/>
    <property type="evidence" value="ECO:0007669"/>
    <property type="project" value="InterPro"/>
</dbReference>
<gene>
    <name evidence="7" type="ORF">Raf01_76970</name>
</gene>
<dbReference type="GO" id="GO:0097367">
    <property type="term" value="F:carbohydrate derivative binding"/>
    <property type="evidence" value="ECO:0007669"/>
    <property type="project" value="InterPro"/>
</dbReference>
<dbReference type="PROSITE" id="PS51071">
    <property type="entry name" value="HTH_RPIR"/>
    <property type="match status" value="1"/>
</dbReference>
<protein>
    <submittedName>
        <fullName evidence="7">(Fe-S)-cluster assembly protein</fullName>
    </submittedName>
</protein>
<dbReference type="PANTHER" id="PTHR30514:SF18">
    <property type="entry name" value="RPIR-FAMILY TRANSCRIPTIONAL REGULATOR"/>
    <property type="match status" value="1"/>
</dbReference>
<keyword evidence="2" id="KW-0238">DNA-binding</keyword>
<dbReference type="Pfam" id="PF01380">
    <property type="entry name" value="SIS"/>
    <property type="match status" value="1"/>
</dbReference>
<dbReference type="InterPro" id="IPR046348">
    <property type="entry name" value="SIS_dom_sf"/>
</dbReference>